<reference evidence="1 2" key="1">
    <citation type="journal article" date="2018" name="Front. Plant Sci.">
        <title>Red Clover (Trifolium pratense) and Zigzag Clover (T. medium) - A Picture of Genomic Similarities and Differences.</title>
        <authorList>
            <person name="Dluhosova J."/>
            <person name="Istvanek J."/>
            <person name="Nedelnik J."/>
            <person name="Repkova J."/>
        </authorList>
    </citation>
    <scope>NUCLEOTIDE SEQUENCE [LARGE SCALE GENOMIC DNA]</scope>
    <source>
        <strain evidence="2">cv. 10/8</strain>
        <tissue evidence="1">Leaf</tissue>
    </source>
</reference>
<evidence type="ECO:0000313" key="2">
    <source>
        <dbReference type="Proteomes" id="UP000265520"/>
    </source>
</evidence>
<protein>
    <submittedName>
        <fullName evidence="1">Uncharacterized protein</fullName>
    </submittedName>
</protein>
<feature type="non-terminal residue" evidence="1">
    <location>
        <position position="34"/>
    </location>
</feature>
<comment type="caution">
    <text evidence="1">The sequence shown here is derived from an EMBL/GenBank/DDBJ whole genome shotgun (WGS) entry which is preliminary data.</text>
</comment>
<keyword evidence="2" id="KW-1185">Reference proteome</keyword>
<proteinExistence type="predicted"/>
<organism evidence="1 2">
    <name type="scientific">Trifolium medium</name>
    <dbReference type="NCBI Taxonomy" id="97028"/>
    <lineage>
        <taxon>Eukaryota</taxon>
        <taxon>Viridiplantae</taxon>
        <taxon>Streptophyta</taxon>
        <taxon>Embryophyta</taxon>
        <taxon>Tracheophyta</taxon>
        <taxon>Spermatophyta</taxon>
        <taxon>Magnoliopsida</taxon>
        <taxon>eudicotyledons</taxon>
        <taxon>Gunneridae</taxon>
        <taxon>Pentapetalae</taxon>
        <taxon>rosids</taxon>
        <taxon>fabids</taxon>
        <taxon>Fabales</taxon>
        <taxon>Fabaceae</taxon>
        <taxon>Papilionoideae</taxon>
        <taxon>50 kb inversion clade</taxon>
        <taxon>NPAAA clade</taxon>
        <taxon>Hologalegina</taxon>
        <taxon>IRL clade</taxon>
        <taxon>Trifolieae</taxon>
        <taxon>Trifolium</taxon>
    </lineage>
</organism>
<name>A0A392QKA8_9FABA</name>
<sequence>MTGSNGSFPANFPFFDGMNCEQWCAKMGVIYLDT</sequence>
<accession>A0A392QKA8</accession>
<dbReference type="EMBL" id="LXQA010143872">
    <property type="protein sequence ID" value="MCI24843.1"/>
    <property type="molecule type" value="Genomic_DNA"/>
</dbReference>
<dbReference type="AlphaFoldDB" id="A0A392QKA8"/>
<evidence type="ECO:0000313" key="1">
    <source>
        <dbReference type="EMBL" id="MCI24843.1"/>
    </source>
</evidence>
<dbReference type="Proteomes" id="UP000265520">
    <property type="component" value="Unassembled WGS sequence"/>
</dbReference>